<feature type="compositionally biased region" description="Basic and acidic residues" evidence="1">
    <location>
        <begin position="7"/>
        <end position="37"/>
    </location>
</feature>
<feature type="region of interest" description="Disordered" evidence="1">
    <location>
        <begin position="1"/>
        <end position="48"/>
    </location>
</feature>
<dbReference type="EMBL" id="CAGI01000158">
    <property type="protein sequence ID" value="CCF50775.1"/>
    <property type="molecule type" value="Genomic_DNA"/>
</dbReference>
<dbReference type="HOGENOM" id="CLU_1289805_0_0_1"/>
<keyword evidence="3" id="KW-1185">Reference proteome</keyword>
<protein>
    <submittedName>
        <fullName evidence="2">Uncharacterized protein</fullName>
    </submittedName>
</protein>
<proteinExistence type="predicted"/>
<sequence>MEGCGDNFRKQVDEVEVDEGGKDGETRSKAEAKCRDEAEQDSCDAGGENEASNRAVAALGGLCIEKRVRWIDNVQQRDDVVRFELELKRLPTAVTTTVVLMRRRIIRKAKLSRRWEVEEEEKPVEGSVRSRLWLVKKRIRSSEADAEIKQHALLPTMPVKLPTKAKMEKSKSGSGTSNRFLILTFVARASFLLSSPPAVSHEHRLKKAVLPVQS</sequence>
<reference evidence="2 3" key="1">
    <citation type="journal article" date="2012" name="Plant Cell">
        <title>Genome comparison of barley and maize smut fungi reveals targeted loss of RNA silencing components and species-specific presence of transposable elements.</title>
        <authorList>
            <person name="Laurie J.D."/>
            <person name="Ali S."/>
            <person name="Linning R."/>
            <person name="Mannhaupt G."/>
            <person name="Wong P."/>
            <person name="Gueldener U."/>
            <person name="Muensterkoetter M."/>
            <person name="Moore R."/>
            <person name="Kahmann R."/>
            <person name="Bakkeren G."/>
            <person name="Schirawski J."/>
        </authorList>
    </citation>
    <scope>NUCLEOTIDE SEQUENCE [LARGE SCALE GENOMIC DNA]</scope>
    <source>
        <strain evidence="3">Uh4875-4</strain>
    </source>
</reference>
<evidence type="ECO:0000313" key="3">
    <source>
        <dbReference type="Proteomes" id="UP000006174"/>
    </source>
</evidence>
<accession>I2FV32</accession>
<dbReference type="AlphaFoldDB" id="I2FV32"/>
<organism evidence="2 3">
    <name type="scientific">Ustilago hordei</name>
    <name type="common">Barley covered smut fungus</name>
    <dbReference type="NCBI Taxonomy" id="120017"/>
    <lineage>
        <taxon>Eukaryota</taxon>
        <taxon>Fungi</taxon>
        <taxon>Dikarya</taxon>
        <taxon>Basidiomycota</taxon>
        <taxon>Ustilaginomycotina</taxon>
        <taxon>Ustilaginomycetes</taxon>
        <taxon>Ustilaginales</taxon>
        <taxon>Ustilaginaceae</taxon>
        <taxon>Ustilago</taxon>
    </lineage>
</organism>
<name>I2FV32_USTHO</name>
<gene>
    <name evidence="2" type="ORF">UHOR_06360</name>
</gene>
<evidence type="ECO:0000313" key="2">
    <source>
        <dbReference type="EMBL" id="CCF50775.1"/>
    </source>
</evidence>
<comment type="caution">
    <text evidence="2">The sequence shown here is derived from an EMBL/GenBank/DDBJ whole genome shotgun (WGS) entry which is preliminary data.</text>
</comment>
<evidence type="ECO:0000256" key="1">
    <source>
        <dbReference type="SAM" id="MobiDB-lite"/>
    </source>
</evidence>
<dbReference type="Proteomes" id="UP000006174">
    <property type="component" value="Unassembled WGS sequence"/>
</dbReference>